<dbReference type="RefSeq" id="XP_022405050.1">
    <property type="nucleotide sequence ID" value="XM_022545516.1"/>
</dbReference>
<dbReference type="EMBL" id="KV878889">
    <property type="protein sequence ID" value="OJJ88374.1"/>
    <property type="molecule type" value="Genomic_DNA"/>
</dbReference>
<keyword evidence="2" id="KW-1185">Reference proteome</keyword>
<proteinExistence type="predicted"/>
<evidence type="ECO:0000313" key="2">
    <source>
        <dbReference type="Proteomes" id="UP000184300"/>
    </source>
</evidence>
<dbReference type="OrthoDB" id="4427207at2759"/>
<gene>
    <name evidence="1" type="ORF">ASPGLDRAFT_41939</name>
</gene>
<sequence length="296" mass="32916">MMTGLKRPSGKMSIAEDFLTPRTLLIDNSFCCRTDKFQKLTISYKDVEDLPSTQEYFMMKSGLTSMGWSAIVTYIQPIVEEFWKVQNLALSFEEEFSAIGRVCDGIWGACSTAKADYDELFDGLAKLYEDPSNDSLRVKVTATIADRLNNVSNLSDLATMTKEDMNDSTINATVSQATLDQLSDNLQNPEVEKLLREYVSDPEDLQGNLDAVIWTRNTISGIDLNDSCGPPLDDLEKAVGAVAAIAVDLQDVKKSLEDDTDPAPSPILDLNEANILELWDHLAEQVREFKANYTNT</sequence>
<dbReference type="VEuPathDB" id="FungiDB:ASPGLDRAFT_41939"/>
<dbReference type="AlphaFoldDB" id="A0A1L9VWT6"/>
<dbReference type="GeneID" id="34461777"/>
<evidence type="ECO:0000313" key="1">
    <source>
        <dbReference type="EMBL" id="OJJ88374.1"/>
    </source>
</evidence>
<dbReference type="Proteomes" id="UP000184300">
    <property type="component" value="Unassembled WGS sequence"/>
</dbReference>
<organism evidence="1 2">
    <name type="scientific">Aspergillus glaucus CBS 516.65</name>
    <dbReference type="NCBI Taxonomy" id="1160497"/>
    <lineage>
        <taxon>Eukaryota</taxon>
        <taxon>Fungi</taxon>
        <taxon>Dikarya</taxon>
        <taxon>Ascomycota</taxon>
        <taxon>Pezizomycotina</taxon>
        <taxon>Eurotiomycetes</taxon>
        <taxon>Eurotiomycetidae</taxon>
        <taxon>Eurotiales</taxon>
        <taxon>Aspergillaceae</taxon>
        <taxon>Aspergillus</taxon>
        <taxon>Aspergillus subgen. Aspergillus</taxon>
    </lineage>
</organism>
<protein>
    <submittedName>
        <fullName evidence="1">Uncharacterized protein</fullName>
    </submittedName>
</protein>
<accession>A0A1L9VWT6</accession>
<reference evidence="2" key="1">
    <citation type="journal article" date="2017" name="Genome Biol.">
        <title>Comparative genomics reveals high biological diversity and specific adaptations in the industrially and medically important fungal genus Aspergillus.</title>
        <authorList>
            <person name="de Vries R.P."/>
            <person name="Riley R."/>
            <person name="Wiebenga A."/>
            <person name="Aguilar-Osorio G."/>
            <person name="Amillis S."/>
            <person name="Uchima C.A."/>
            <person name="Anderluh G."/>
            <person name="Asadollahi M."/>
            <person name="Askin M."/>
            <person name="Barry K."/>
            <person name="Battaglia E."/>
            <person name="Bayram O."/>
            <person name="Benocci T."/>
            <person name="Braus-Stromeyer S.A."/>
            <person name="Caldana C."/>
            <person name="Canovas D."/>
            <person name="Cerqueira G.C."/>
            <person name="Chen F."/>
            <person name="Chen W."/>
            <person name="Choi C."/>
            <person name="Clum A."/>
            <person name="Dos Santos R.A."/>
            <person name="Damasio A.R."/>
            <person name="Diallinas G."/>
            <person name="Emri T."/>
            <person name="Fekete E."/>
            <person name="Flipphi M."/>
            <person name="Freyberg S."/>
            <person name="Gallo A."/>
            <person name="Gournas C."/>
            <person name="Habgood R."/>
            <person name="Hainaut M."/>
            <person name="Harispe M.L."/>
            <person name="Henrissat B."/>
            <person name="Hilden K.S."/>
            <person name="Hope R."/>
            <person name="Hossain A."/>
            <person name="Karabika E."/>
            <person name="Karaffa L."/>
            <person name="Karanyi Z."/>
            <person name="Krasevec N."/>
            <person name="Kuo A."/>
            <person name="Kusch H."/>
            <person name="LaButti K."/>
            <person name="Lagendijk E.L."/>
            <person name="Lapidus A."/>
            <person name="Levasseur A."/>
            <person name="Lindquist E."/>
            <person name="Lipzen A."/>
            <person name="Logrieco A.F."/>
            <person name="MacCabe A."/>
            <person name="Maekelae M.R."/>
            <person name="Malavazi I."/>
            <person name="Melin P."/>
            <person name="Meyer V."/>
            <person name="Mielnichuk N."/>
            <person name="Miskei M."/>
            <person name="Molnar A.P."/>
            <person name="Mule G."/>
            <person name="Ngan C.Y."/>
            <person name="Orejas M."/>
            <person name="Orosz E."/>
            <person name="Ouedraogo J.P."/>
            <person name="Overkamp K.M."/>
            <person name="Park H.-S."/>
            <person name="Perrone G."/>
            <person name="Piumi F."/>
            <person name="Punt P.J."/>
            <person name="Ram A.F."/>
            <person name="Ramon A."/>
            <person name="Rauscher S."/>
            <person name="Record E."/>
            <person name="Riano-Pachon D.M."/>
            <person name="Robert V."/>
            <person name="Roehrig J."/>
            <person name="Ruller R."/>
            <person name="Salamov A."/>
            <person name="Salih N.S."/>
            <person name="Samson R.A."/>
            <person name="Sandor E."/>
            <person name="Sanguinetti M."/>
            <person name="Schuetze T."/>
            <person name="Sepcic K."/>
            <person name="Shelest E."/>
            <person name="Sherlock G."/>
            <person name="Sophianopoulou V."/>
            <person name="Squina F.M."/>
            <person name="Sun H."/>
            <person name="Susca A."/>
            <person name="Todd R.B."/>
            <person name="Tsang A."/>
            <person name="Unkles S.E."/>
            <person name="van de Wiele N."/>
            <person name="van Rossen-Uffink D."/>
            <person name="Oliveira J.V."/>
            <person name="Vesth T.C."/>
            <person name="Visser J."/>
            <person name="Yu J.-H."/>
            <person name="Zhou M."/>
            <person name="Andersen M.R."/>
            <person name="Archer D.B."/>
            <person name="Baker S.E."/>
            <person name="Benoit I."/>
            <person name="Brakhage A.A."/>
            <person name="Braus G.H."/>
            <person name="Fischer R."/>
            <person name="Frisvad J.C."/>
            <person name="Goldman G.H."/>
            <person name="Houbraken J."/>
            <person name="Oakley B."/>
            <person name="Pocsi I."/>
            <person name="Scazzocchio C."/>
            <person name="Seiboth B."/>
            <person name="vanKuyk P.A."/>
            <person name="Wortman J."/>
            <person name="Dyer P.S."/>
            <person name="Grigoriev I.V."/>
        </authorList>
    </citation>
    <scope>NUCLEOTIDE SEQUENCE [LARGE SCALE GENOMIC DNA]</scope>
    <source>
        <strain evidence="2">CBS 516.65</strain>
    </source>
</reference>
<name>A0A1L9VWT6_ASPGL</name>